<evidence type="ECO:0000313" key="2">
    <source>
        <dbReference type="EMBL" id="KTC81164.1"/>
    </source>
</evidence>
<evidence type="ECO:0000256" key="1">
    <source>
        <dbReference type="SAM" id="SignalP"/>
    </source>
</evidence>
<dbReference type="OrthoDB" id="9787204at2"/>
<evidence type="ECO:0000313" key="3">
    <source>
        <dbReference type="Proteomes" id="UP000054921"/>
    </source>
</evidence>
<protein>
    <submittedName>
        <fullName evidence="2">BNR/Asp-box repeat containing protein</fullName>
    </submittedName>
</protein>
<feature type="signal peptide" evidence="1">
    <location>
        <begin position="1"/>
        <end position="27"/>
    </location>
</feature>
<dbReference type="Gene3D" id="2.120.10.10">
    <property type="match status" value="1"/>
</dbReference>
<dbReference type="RefSeq" id="WP_058388234.1">
    <property type="nucleotide sequence ID" value="NZ_LNXW01000013.1"/>
</dbReference>
<dbReference type="PATRIC" id="fig|28084.5.peg.3456"/>
<name>A0A0W0SCA8_9GAMM</name>
<comment type="caution">
    <text evidence="2">The sequence shown here is derived from an EMBL/GenBank/DDBJ whole genome shotgun (WGS) entry which is preliminary data.</text>
</comment>
<gene>
    <name evidence="2" type="ORF">Lche_3184</name>
</gene>
<dbReference type="CDD" id="cd15482">
    <property type="entry name" value="Sialidase_non-viral"/>
    <property type="match status" value="1"/>
</dbReference>
<dbReference type="AlphaFoldDB" id="A0A0W0SCA8"/>
<accession>A0A0W0SCA8</accession>
<reference evidence="2 3" key="1">
    <citation type="submission" date="2015-11" db="EMBL/GenBank/DDBJ databases">
        <title>Genomic analysis of 38 Legionella species identifies large and diverse effector repertoires.</title>
        <authorList>
            <person name="Burstein D."/>
            <person name="Amaro F."/>
            <person name="Zusman T."/>
            <person name="Lifshitz Z."/>
            <person name="Cohen O."/>
            <person name="Gilbert J.A."/>
            <person name="Pupko T."/>
            <person name="Shuman H.A."/>
            <person name="Segal G."/>
        </authorList>
    </citation>
    <scope>NUCLEOTIDE SEQUENCE [LARGE SCALE GENOMIC DNA]</scope>
    <source>
        <strain evidence="2 3">ORW</strain>
    </source>
</reference>
<dbReference type="InterPro" id="IPR036278">
    <property type="entry name" value="Sialidase_sf"/>
</dbReference>
<feature type="chain" id="PRO_5006911854" evidence="1">
    <location>
        <begin position="28"/>
        <end position="612"/>
    </location>
</feature>
<dbReference type="SUPFAM" id="SSF50939">
    <property type="entry name" value="Sialidases"/>
    <property type="match status" value="2"/>
</dbReference>
<organism evidence="2 3">
    <name type="scientific">Legionella cherrii</name>
    <dbReference type="NCBI Taxonomy" id="28084"/>
    <lineage>
        <taxon>Bacteria</taxon>
        <taxon>Pseudomonadati</taxon>
        <taxon>Pseudomonadota</taxon>
        <taxon>Gammaproteobacteria</taxon>
        <taxon>Legionellales</taxon>
        <taxon>Legionellaceae</taxon>
        <taxon>Legionella</taxon>
    </lineage>
</organism>
<proteinExistence type="predicted"/>
<keyword evidence="1" id="KW-0732">Signal</keyword>
<dbReference type="Proteomes" id="UP000054921">
    <property type="component" value="Unassembled WGS sequence"/>
</dbReference>
<sequence>MNKKYHLKHLSLALALCSALPTSLVYAAANFSITPMIGPVFPSSIYSGETVYAYYTITNKTSSTRAGYMIQGLPASVTQVTNSANPAYCQNQITLTAGSSCTLLLSISKPVKSSFALCKGTSCTTADTPLNVKQSTFLPPEVAGGQYSDGAILYPLLANSQNGGATWSYVIEKSKNLPSGFTNLGAFFTTSCSGLNCVAGGNYADGPIYYPLLAYSQNGGGTWTYSLDKNTPLPSGFSGYGNFESISCSGLNCTAVGQYIDGGILFPLLANSQNNGATWTYVIDKSQNLPSGFSNFSNLGTVSCSGLNCVAGGFYADSLNTQYPILANSQNGGTTWTYVIDKSKSLPTGYAGSGVFYGVSCSGLHCVAGGQYADSSIRYPILAYSQNGGATWTYAIDKSKTLPSGFANLGTFYSVSCSGLNCVAGGQYSDGLTQYPLLAYSQNGGATWTYTIEKGKNLPAGFADGGLFFSVNCSGLNCVAGGQYSDGSILYPLLASSQDGGTTWTYTIAKGKNLPAGFTDNGTFLSMNCSGSSCVASGLYSDNSIQYPLVANSQDGGVTWIYSIDASKTLPFDFSTGGFINSGVVSSLLPESLALAYQVPESYHAMEIPQWR</sequence>
<dbReference type="EMBL" id="LNXW01000013">
    <property type="protein sequence ID" value="KTC81164.1"/>
    <property type="molecule type" value="Genomic_DNA"/>
</dbReference>
<dbReference type="STRING" id="28084.Lche_3184"/>